<proteinExistence type="predicted"/>
<dbReference type="AlphaFoldDB" id="A0A6B1DSR5"/>
<evidence type="ECO:0000256" key="1">
    <source>
        <dbReference type="SAM" id="Phobius"/>
    </source>
</evidence>
<keyword evidence="1" id="KW-0812">Transmembrane</keyword>
<feature type="transmembrane region" description="Helical" evidence="1">
    <location>
        <begin position="21"/>
        <end position="42"/>
    </location>
</feature>
<keyword evidence="1" id="KW-1133">Transmembrane helix</keyword>
<gene>
    <name evidence="2" type="ORF">F4Y08_05925</name>
</gene>
<sequence>MAHLPVKPPRARDLSASRHPLRFLLAFPLLLAVCGALTGLAMPPVVPEDLTVTADSFFRNYVFVWLAEALETAIWVFFNLATPVS</sequence>
<evidence type="ECO:0000313" key="2">
    <source>
        <dbReference type="EMBL" id="MYD89865.1"/>
    </source>
</evidence>
<accession>A0A6B1DSR5</accession>
<organism evidence="2">
    <name type="scientific">Caldilineaceae bacterium SB0662_bin_9</name>
    <dbReference type="NCBI Taxonomy" id="2605258"/>
    <lineage>
        <taxon>Bacteria</taxon>
        <taxon>Bacillati</taxon>
        <taxon>Chloroflexota</taxon>
        <taxon>Caldilineae</taxon>
        <taxon>Caldilineales</taxon>
        <taxon>Caldilineaceae</taxon>
    </lineage>
</organism>
<feature type="transmembrane region" description="Helical" evidence="1">
    <location>
        <begin position="62"/>
        <end position="81"/>
    </location>
</feature>
<reference evidence="2" key="1">
    <citation type="submission" date="2019-09" db="EMBL/GenBank/DDBJ databases">
        <title>Characterisation of the sponge microbiome using genome-centric metagenomics.</title>
        <authorList>
            <person name="Engelberts J.P."/>
            <person name="Robbins S.J."/>
            <person name="De Goeij J.M."/>
            <person name="Aranda M."/>
            <person name="Bell S.C."/>
            <person name="Webster N.S."/>
        </authorList>
    </citation>
    <scope>NUCLEOTIDE SEQUENCE</scope>
    <source>
        <strain evidence="2">SB0662_bin_9</strain>
    </source>
</reference>
<name>A0A6B1DSR5_9CHLR</name>
<comment type="caution">
    <text evidence="2">The sequence shown here is derived from an EMBL/GenBank/DDBJ whole genome shotgun (WGS) entry which is preliminary data.</text>
</comment>
<dbReference type="EMBL" id="VXPY01000037">
    <property type="protein sequence ID" value="MYD89865.1"/>
    <property type="molecule type" value="Genomic_DNA"/>
</dbReference>
<protein>
    <submittedName>
        <fullName evidence="2">Uncharacterized protein</fullName>
    </submittedName>
</protein>
<keyword evidence="1" id="KW-0472">Membrane</keyword>